<proteinExistence type="predicted"/>
<evidence type="ECO:0000313" key="2">
    <source>
        <dbReference type="Proteomes" id="UP000451860"/>
    </source>
</evidence>
<comment type="caution">
    <text evidence="1">The sequence shown here is derived from an EMBL/GenBank/DDBJ whole genome shotgun (WGS) entry which is preliminary data.</text>
</comment>
<gene>
    <name evidence="1" type="ORF">GB883_07535</name>
</gene>
<dbReference type="Proteomes" id="UP000451860">
    <property type="component" value="Unassembled WGS sequence"/>
</dbReference>
<evidence type="ECO:0000313" key="1">
    <source>
        <dbReference type="EMBL" id="KAE8764731.1"/>
    </source>
</evidence>
<dbReference type="EMBL" id="WHJE01000024">
    <property type="protein sequence ID" value="KAE8764731.1"/>
    <property type="molecule type" value="Genomic_DNA"/>
</dbReference>
<protein>
    <recommendedName>
        <fullName evidence="3">AsnC family protein</fullName>
    </recommendedName>
</protein>
<keyword evidence="2" id="KW-1185">Reference proteome</keyword>
<organism evidence="1 2">
    <name type="scientific">Georgenia thermotolerans</name>
    <dbReference type="NCBI Taxonomy" id="527326"/>
    <lineage>
        <taxon>Bacteria</taxon>
        <taxon>Bacillati</taxon>
        <taxon>Actinomycetota</taxon>
        <taxon>Actinomycetes</taxon>
        <taxon>Micrococcales</taxon>
        <taxon>Bogoriellaceae</taxon>
        <taxon>Georgenia</taxon>
    </lineage>
</organism>
<accession>A0A7J5UR96</accession>
<dbReference type="AlphaFoldDB" id="A0A7J5UR96"/>
<name>A0A7J5UR96_9MICO</name>
<reference evidence="1 2" key="1">
    <citation type="submission" date="2019-10" db="EMBL/GenBank/DDBJ databases">
        <title>Georgenia wutianyii sp. nov. and Georgenia yuyongxinii sp. nov. isolated from plateau pika (Ochotona curzoniae) in the Qinghai-Tibet plateau of China.</title>
        <authorList>
            <person name="Tian Z."/>
        </authorList>
    </citation>
    <scope>NUCLEOTIDE SEQUENCE [LARGE SCALE GENOMIC DNA]</scope>
    <source>
        <strain evidence="1 2">DSM 21501</strain>
    </source>
</reference>
<evidence type="ECO:0008006" key="3">
    <source>
        <dbReference type="Google" id="ProtNLM"/>
    </source>
</evidence>
<dbReference type="OrthoDB" id="3579809at2"/>
<sequence>MGVPEMRTLLGQAEGEDPLSGLAAVRQMRHETDQLEAVLVRRARVAGSSWKAIAAMLGVSRQAVHKKYGGSRFSRD</sequence>